<evidence type="ECO:0000313" key="14">
    <source>
        <dbReference type="WBParaSite" id="TTAC_0000554801-mRNA-1"/>
    </source>
</evidence>
<evidence type="ECO:0000313" key="12">
    <source>
        <dbReference type="EMBL" id="VDM27171.1"/>
    </source>
</evidence>
<keyword evidence="4" id="KW-1133">Transmembrane helix</keyword>
<evidence type="ECO:0000256" key="2">
    <source>
        <dbReference type="ARBA" id="ARBA00022448"/>
    </source>
</evidence>
<keyword evidence="2" id="KW-0813">Transport</keyword>
<comment type="subcellular location">
    <subcellularLocation>
        <location evidence="1">Membrane</location>
        <topology evidence="1">Multi-pass membrane protein</topology>
    </subcellularLocation>
</comment>
<evidence type="ECO:0000256" key="8">
    <source>
        <dbReference type="ARBA" id="ARBA00023180"/>
    </source>
</evidence>
<dbReference type="Gene3D" id="3.40.190.10">
    <property type="entry name" value="Periplasmic binding protein-like II"/>
    <property type="match status" value="1"/>
</dbReference>
<dbReference type="Proteomes" id="UP000274429">
    <property type="component" value="Unassembled WGS sequence"/>
</dbReference>
<dbReference type="STRING" id="6205.A0A0R3WXQ8"/>
<keyword evidence="7" id="KW-0675">Receptor</keyword>
<evidence type="ECO:0000256" key="6">
    <source>
        <dbReference type="ARBA" id="ARBA00023136"/>
    </source>
</evidence>
<dbReference type="OrthoDB" id="5984008at2759"/>
<dbReference type="GO" id="GO:0015276">
    <property type="term" value="F:ligand-gated monoatomic ion channel activity"/>
    <property type="evidence" value="ECO:0007669"/>
    <property type="project" value="InterPro"/>
</dbReference>
<evidence type="ECO:0000256" key="7">
    <source>
        <dbReference type="ARBA" id="ARBA00023170"/>
    </source>
</evidence>
<dbReference type="WBParaSite" id="TTAC_0000554801-mRNA-1">
    <property type="protein sequence ID" value="TTAC_0000554801-mRNA-1"/>
    <property type="gene ID" value="TTAC_0000554801"/>
</dbReference>
<keyword evidence="6" id="KW-0472">Membrane</keyword>
<sequence>MQYGYWNEKDKLVVTKEFSTTQAEIYKELKDQVLRVATIEEIPFMMYKGPAGEKKSSNPKDWHGFCIDLLDECATALEFNYTVHPVTDGNYGTARIINGQEVWDGIIGQLQFRVR</sequence>
<protein>
    <submittedName>
        <fullName evidence="14">Lig_chan-Glu_bd domain-containing protein</fullName>
    </submittedName>
</protein>
<dbReference type="InterPro" id="IPR019594">
    <property type="entry name" value="Glu/Gly-bd"/>
</dbReference>
<dbReference type="SUPFAM" id="SSF53850">
    <property type="entry name" value="Periplasmic binding protein-like II"/>
    <property type="match status" value="1"/>
</dbReference>
<feature type="domain" description="Ionotropic glutamate receptor L-glutamate and glycine-binding" evidence="11">
    <location>
        <begin position="43"/>
        <end position="112"/>
    </location>
</feature>
<evidence type="ECO:0000256" key="3">
    <source>
        <dbReference type="ARBA" id="ARBA00022692"/>
    </source>
</evidence>
<dbReference type="Pfam" id="PF10613">
    <property type="entry name" value="Lig_chan-Glu_bd"/>
    <property type="match status" value="1"/>
</dbReference>
<evidence type="ECO:0000313" key="13">
    <source>
        <dbReference type="Proteomes" id="UP000274429"/>
    </source>
</evidence>
<evidence type="ECO:0000256" key="4">
    <source>
        <dbReference type="ARBA" id="ARBA00022989"/>
    </source>
</evidence>
<keyword evidence="8" id="KW-0325">Glycoprotein</keyword>
<evidence type="ECO:0000256" key="10">
    <source>
        <dbReference type="ARBA" id="ARBA00023303"/>
    </source>
</evidence>
<evidence type="ECO:0000256" key="9">
    <source>
        <dbReference type="ARBA" id="ARBA00023286"/>
    </source>
</evidence>
<reference evidence="12 13" key="2">
    <citation type="submission" date="2018-11" db="EMBL/GenBank/DDBJ databases">
        <authorList>
            <consortium name="Pathogen Informatics"/>
        </authorList>
    </citation>
    <scope>NUCLEOTIDE SEQUENCE [LARGE SCALE GENOMIC DNA]</scope>
</reference>
<keyword evidence="5" id="KW-0406">Ion transport</keyword>
<evidence type="ECO:0000256" key="1">
    <source>
        <dbReference type="ARBA" id="ARBA00004141"/>
    </source>
</evidence>
<proteinExistence type="predicted"/>
<keyword evidence="10" id="KW-0407">Ion channel</keyword>
<accession>A0A0R3WXQ8</accession>
<evidence type="ECO:0000259" key="11">
    <source>
        <dbReference type="SMART" id="SM00918"/>
    </source>
</evidence>
<reference evidence="14" key="1">
    <citation type="submission" date="2017-02" db="UniProtKB">
        <authorList>
            <consortium name="WormBaseParasite"/>
        </authorList>
    </citation>
    <scope>IDENTIFICATION</scope>
</reference>
<gene>
    <name evidence="12" type="ORF">TTAC_LOCUS5532</name>
</gene>
<keyword evidence="13" id="KW-1185">Reference proteome</keyword>
<dbReference type="GO" id="GO:0016020">
    <property type="term" value="C:membrane"/>
    <property type="evidence" value="ECO:0007669"/>
    <property type="project" value="UniProtKB-SubCell"/>
</dbReference>
<dbReference type="AlphaFoldDB" id="A0A0R3WXQ8"/>
<organism evidence="14">
    <name type="scientific">Hydatigena taeniaeformis</name>
    <name type="common">Feline tapeworm</name>
    <name type="synonym">Taenia taeniaeformis</name>
    <dbReference type="NCBI Taxonomy" id="6205"/>
    <lineage>
        <taxon>Eukaryota</taxon>
        <taxon>Metazoa</taxon>
        <taxon>Spiralia</taxon>
        <taxon>Lophotrochozoa</taxon>
        <taxon>Platyhelminthes</taxon>
        <taxon>Cestoda</taxon>
        <taxon>Eucestoda</taxon>
        <taxon>Cyclophyllidea</taxon>
        <taxon>Taeniidae</taxon>
        <taxon>Hydatigera</taxon>
    </lineage>
</organism>
<evidence type="ECO:0000256" key="5">
    <source>
        <dbReference type="ARBA" id="ARBA00023065"/>
    </source>
</evidence>
<keyword evidence="9" id="KW-1071">Ligand-gated ion channel</keyword>
<dbReference type="SMART" id="SM00918">
    <property type="entry name" value="Lig_chan-Glu_bd"/>
    <property type="match status" value="1"/>
</dbReference>
<dbReference type="EMBL" id="UYWX01007868">
    <property type="protein sequence ID" value="VDM27171.1"/>
    <property type="molecule type" value="Genomic_DNA"/>
</dbReference>
<name>A0A0R3WXQ8_HYDTA</name>
<keyword evidence="3" id="KW-0812">Transmembrane</keyword>